<dbReference type="CDD" id="cd02968">
    <property type="entry name" value="SCO"/>
    <property type="match status" value="1"/>
</dbReference>
<dbReference type="GO" id="GO:0046872">
    <property type="term" value="F:metal ion binding"/>
    <property type="evidence" value="ECO:0007669"/>
    <property type="project" value="UniProtKB-KW"/>
</dbReference>
<dbReference type="PANTHER" id="PTHR12151:SF25">
    <property type="entry name" value="LINALOOL DEHYDRATASE_ISOMERASE DOMAIN-CONTAINING PROTEIN"/>
    <property type="match status" value="1"/>
</dbReference>
<proteinExistence type="inferred from homology"/>
<gene>
    <name evidence="5" type="ORF">DJ021_07765</name>
</gene>
<comment type="caution">
    <text evidence="5">The sequence shown here is derived from an EMBL/GenBank/DDBJ whole genome shotgun (WGS) entry which is preliminary data.</text>
</comment>
<feature type="binding site" evidence="3">
    <location>
        <position position="160"/>
    </location>
    <ligand>
        <name>Cu cation</name>
        <dbReference type="ChEBI" id="CHEBI:23378"/>
    </ligand>
</feature>
<evidence type="ECO:0000256" key="4">
    <source>
        <dbReference type="PIRSR" id="PIRSR603782-2"/>
    </source>
</evidence>
<dbReference type="SUPFAM" id="SSF52833">
    <property type="entry name" value="Thioredoxin-like"/>
    <property type="match status" value="1"/>
</dbReference>
<dbReference type="InterPro" id="IPR036249">
    <property type="entry name" value="Thioredoxin-like_sf"/>
</dbReference>
<feature type="binding site" evidence="3">
    <location>
        <position position="75"/>
    </location>
    <ligand>
        <name>Cu cation</name>
        <dbReference type="ChEBI" id="CHEBI:23378"/>
    </ligand>
</feature>
<feature type="binding site" evidence="3">
    <location>
        <position position="71"/>
    </location>
    <ligand>
        <name>Cu cation</name>
        <dbReference type="ChEBI" id="CHEBI:23378"/>
    </ligand>
</feature>
<dbReference type="FunFam" id="3.40.30.10:FF:000013">
    <property type="entry name" value="Blast:Protein SCO1 homolog, mitochondrial"/>
    <property type="match status" value="1"/>
</dbReference>
<organism evidence="5 6">
    <name type="scientific">Phenylobacterium hankyongense</name>
    <dbReference type="NCBI Taxonomy" id="1813876"/>
    <lineage>
        <taxon>Bacteria</taxon>
        <taxon>Pseudomonadati</taxon>
        <taxon>Pseudomonadota</taxon>
        <taxon>Alphaproteobacteria</taxon>
        <taxon>Caulobacterales</taxon>
        <taxon>Caulobacteraceae</taxon>
        <taxon>Phenylobacterium</taxon>
    </lineage>
</organism>
<keyword evidence="4" id="KW-1015">Disulfide bond</keyword>
<dbReference type="AlphaFoldDB" id="A0A328B1B6"/>
<dbReference type="OrthoDB" id="9790194at2"/>
<keyword evidence="6" id="KW-1185">Reference proteome</keyword>
<keyword evidence="2 3" id="KW-0186">Copper</keyword>
<evidence type="ECO:0000256" key="3">
    <source>
        <dbReference type="PIRSR" id="PIRSR603782-1"/>
    </source>
</evidence>
<evidence type="ECO:0000256" key="2">
    <source>
        <dbReference type="ARBA" id="ARBA00023008"/>
    </source>
</evidence>
<name>A0A328B1B6_9CAUL</name>
<accession>A0A328B1B6</accession>
<dbReference type="EMBL" id="QFYP01000001">
    <property type="protein sequence ID" value="RAK59706.1"/>
    <property type="molecule type" value="Genomic_DNA"/>
</dbReference>
<comment type="similarity">
    <text evidence="1">Belongs to the SCO1/2 family.</text>
</comment>
<feature type="disulfide bond" description="Redox-active" evidence="4">
    <location>
        <begin position="71"/>
        <end position="75"/>
    </location>
</feature>
<reference evidence="6" key="1">
    <citation type="submission" date="2018-05" db="EMBL/GenBank/DDBJ databases">
        <authorList>
            <person name="Li X."/>
        </authorList>
    </citation>
    <scope>NUCLEOTIDE SEQUENCE [LARGE SCALE GENOMIC DNA]</scope>
    <source>
        <strain evidence="6">HKS-05</strain>
    </source>
</reference>
<dbReference type="InterPro" id="IPR003782">
    <property type="entry name" value="SCO1/SenC"/>
</dbReference>
<sequence length="203" mass="22046">MSRRLLAIFALLAVAFAILTGLAIRSGILAPQHQTAAVGGPFQLTDQSGRTVDERALKGKWSAVFFGFTYCPDACPTTLFALGQTEKLLGRRAGDFQTVFISVDPARDTPTQMKTYLTNEAFPRRTLGLTGTPAQVDQVAKAYHVYYQKAGEGADYTVNHSTITYLMNPKGDLACLITYGLTPQQMAQKIQAAMQQGSRAQSC</sequence>
<keyword evidence="3" id="KW-0479">Metal-binding</keyword>
<dbReference type="PANTHER" id="PTHR12151">
    <property type="entry name" value="ELECTRON TRANSPORT PROTIN SCO1/SENC FAMILY MEMBER"/>
    <property type="match status" value="1"/>
</dbReference>
<dbReference type="Gene3D" id="3.40.30.10">
    <property type="entry name" value="Glutaredoxin"/>
    <property type="match status" value="1"/>
</dbReference>
<dbReference type="Pfam" id="PF02630">
    <property type="entry name" value="SCO1-SenC"/>
    <property type="match status" value="1"/>
</dbReference>
<protein>
    <submittedName>
        <fullName evidence="5">SCO family protein</fullName>
    </submittedName>
</protein>
<evidence type="ECO:0000256" key="1">
    <source>
        <dbReference type="ARBA" id="ARBA00010996"/>
    </source>
</evidence>
<dbReference type="RefSeq" id="WP_111456999.1">
    <property type="nucleotide sequence ID" value="NZ_QFYP01000001.1"/>
</dbReference>
<dbReference type="Proteomes" id="UP000249842">
    <property type="component" value="Unassembled WGS sequence"/>
</dbReference>
<evidence type="ECO:0000313" key="6">
    <source>
        <dbReference type="Proteomes" id="UP000249842"/>
    </source>
</evidence>
<evidence type="ECO:0000313" key="5">
    <source>
        <dbReference type="EMBL" id="RAK59706.1"/>
    </source>
</evidence>